<reference evidence="9" key="1">
    <citation type="submission" date="2021-01" db="EMBL/GenBank/DDBJ databases">
        <title>Modified the classification status of verrucomicrobia.</title>
        <authorList>
            <person name="Feng X."/>
        </authorList>
    </citation>
    <scope>NUCLEOTIDE SEQUENCE</scope>
    <source>
        <strain evidence="9">JCM 18052</strain>
    </source>
</reference>
<comment type="caution">
    <text evidence="9">The sequence shown here is derived from an EMBL/GenBank/DDBJ whole genome shotgun (WGS) entry which is preliminary data.</text>
</comment>
<dbReference type="PANTHER" id="PTHR30269">
    <property type="entry name" value="TRANSMEMBRANE PROTEIN YFCA"/>
    <property type="match status" value="1"/>
</dbReference>
<dbReference type="Pfam" id="PF01925">
    <property type="entry name" value="TauE"/>
    <property type="match status" value="1"/>
</dbReference>
<evidence type="ECO:0000256" key="1">
    <source>
        <dbReference type="ARBA" id="ARBA00004651"/>
    </source>
</evidence>
<dbReference type="GO" id="GO:0005886">
    <property type="term" value="C:plasma membrane"/>
    <property type="evidence" value="ECO:0007669"/>
    <property type="project" value="UniProtKB-SubCell"/>
</dbReference>
<dbReference type="EMBL" id="JAENIK010000013">
    <property type="protein sequence ID" value="MBK1818105.1"/>
    <property type="molecule type" value="Genomic_DNA"/>
</dbReference>
<dbReference type="AlphaFoldDB" id="A0A934VDF7"/>
<feature type="transmembrane region" description="Helical" evidence="8">
    <location>
        <begin position="73"/>
        <end position="93"/>
    </location>
</feature>
<evidence type="ECO:0000256" key="2">
    <source>
        <dbReference type="ARBA" id="ARBA00009142"/>
    </source>
</evidence>
<evidence type="ECO:0000313" key="10">
    <source>
        <dbReference type="Proteomes" id="UP000600139"/>
    </source>
</evidence>
<keyword evidence="6 8" id="KW-1133">Transmembrane helix</keyword>
<name>A0A934VDF7_9BACT</name>
<keyword evidence="7 8" id="KW-0472">Membrane</keyword>
<keyword evidence="10" id="KW-1185">Reference proteome</keyword>
<keyword evidence="3" id="KW-0813">Transport</keyword>
<evidence type="ECO:0000256" key="4">
    <source>
        <dbReference type="ARBA" id="ARBA00022475"/>
    </source>
</evidence>
<evidence type="ECO:0000256" key="8">
    <source>
        <dbReference type="RuleBase" id="RU363041"/>
    </source>
</evidence>
<accession>A0A934VDF7</accession>
<keyword evidence="4 8" id="KW-1003">Cell membrane</keyword>
<keyword evidence="5 8" id="KW-0812">Transmembrane</keyword>
<dbReference type="Proteomes" id="UP000600139">
    <property type="component" value="Unassembled WGS sequence"/>
</dbReference>
<evidence type="ECO:0000256" key="6">
    <source>
        <dbReference type="ARBA" id="ARBA00022989"/>
    </source>
</evidence>
<protein>
    <recommendedName>
        <fullName evidence="8">Probable membrane transporter protein</fullName>
    </recommendedName>
</protein>
<evidence type="ECO:0000256" key="3">
    <source>
        <dbReference type="ARBA" id="ARBA00022448"/>
    </source>
</evidence>
<feature type="transmembrane region" description="Helical" evidence="8">
    <location>
        <begin position="129"/>
        <end position="149"/>
    </location>
</feature>
<dbReference type="RefSeq" id="WP_200353058.1">
    <property type="nucleotide sequence ID" value="NZ_BAABHZ010000002.1"/>
</dbReference>
<organism evidence="9 10">
    <name type="scientific">Luteolibacter yonseiensis</name>
    <dbReference type="NCBI Taxonomy" id="1144680"/>
    <lineage>
        <taxon>Bacteria</taxon>
        <taxon>Pseudomonadati</taxon>
        <taxon>Verrucomicrobiota</taxon>
        <taxon>Verrucomicrobiia</taxon>
        <taxon>Verrucomicrobiales</taxon>
        <taxon>Verrucomicrobiaceae</taxon>
        <taxon>Luteolibacter</taxon>
    </lineage>
</organism>
<dbReference type="InterPro" id="IPR002781">
    <property type="entry name" value="TM_pro_TauE-like"/>
</dbReference>
<feature type="transmembrane region" description="Helical" evidence="8">
    <location>
        <begin position="228"/>
        <end position="246"/>
    </location>
</feature>
<dbReference type="InterPro" id="IPR052017">
    <property type="entry name" value="TSUP"/>
</dbReference>
<proteinExistence type="inferred from homology"/>
<comment type="similarity">
    <text evidence="2 8">Belongs to the 4-toluene sulfonate uptake permease (TSUP) (TC 2.A.102) family.</text>
</comment>
<gene>
    <name evidence="9" type="ORF">JIN84_20955</name>
</gene>
<evidence type="ECO:0000256" key="7">
    <source>
        <dbReference type="ARBA" id="ARBA00023136"/>
    </source>
</evidence>
<feature type="transmembrane region" description="Helical" evidence="8">
    <location>
        <begin position="186"/>
        <end position="208"/>
    </location>
</feature>
<evidence type="ECO:0000256" key="5">
    <source>
        <dbReference type="ARBA" id="ARBA00022692"/>
    </source>
</evidence>
<feature type="transmembrane region" description="Helical" evidence="8">
    <location>
        <begin position="6"/>
        <end position="35"/>
    </location>
</feature>
<evidence type="ECO:0000313" key="9">
    <source>
        <dbReference type="EMBL" id="MBK1818105.1"/>
    </source>
</evidence>
<comment type="subcellular location">
    <subcellularLocation>
        <location evidence="1 8">Cell membrane</location>
        <topology evidence="1 8">Multi-pass membrane protein</topology>
    </subcellularLocation>
</comment>
<sequence length="250" mass="26361">MPPTTYIWLFLAGFGGGFIDAIAGGGGLITVPALLASGLPPQIALGTNKLQSSCGTALAVLRYARAGLMTTPWLRLAAIFSFFASMGGAYAVSLLNKDLLRQIIPWMLASVAIYTALNRKFGVHPGKTWIPPLVFAMAFGITLGFYDGFFGPGTGSFWTIGLVALLGMDLRHATGYTKAVNLASNLGSLGIFLAMGSVHFPAAGAMIAGQVFGARLGSGLVVRKGAAFIRPVFLCVVFVMTLKLMWDFWG</sequence>
<dbReference type="PANTHER" id="PTHR30269:SF0">
    <property type="entry name" value="MEMBRANE TRANSPORTER PROTEIN YFCA-RELATED"/>
    <property type="match status" value="1"/>
</dbReference>